<dbReference type="RefSeq" id="WP_135108828.1">
    <property type="nucleotide sequence ID" value="NZ_SRHY01000003.1"/>
</dbReference>
<protein>
    <submittedName>
        <fullName evidence="7">AI-2E family transporter</fullName>
    </submittedName>
</protein>
<name>A0A4Y9ADQ3_9BACI</name>
<evidence type="ECO:0000256" key="5">
    <source>
        <dbReference type="ARBA" id="ARBA00023136"/>
    </source>
</evidence>
<dbReference type="Pfam" id="PF01594">
    <property type="entry name" value="AI-2E_transport"/>
    <property type="match status" value="1"/>
</dbReference>
<dbReference type="GO" id="GO:0055085">
    <property type="term" value="P:transmembrane transport"/>
    <property type="evidence" value="ECO:0007669"/>
    <property type="project" value="TreeGrafter"/>
</dbReference>
<dbReference type="AlphaFoldDB" id="A0A4Y9ADQ3"/>
<evidence type="ECO:0000256" key="2">
    <source>
        <dbReference type="ARBA" id="ARBA00009773"/>
    </source>
</evidence>
<keyword evidence="4 6" id="KW-1133">Transmembrane helix</keyword>
<feature type="transmembrane region" description="Helical" evidence="6">
    <location>
        <begin position="256"/>
        <end position="273"/>
    </location>
</feature>
<feature type="transmembrane region" description="Helical" evidence="6">
    <location>
        <begin position="74"/>
        <end position="92"/>
    </location>
</feature>
<organism evidence="7 8">
    <name type="scientific">Lentibacillus salicampi</name>
    <dbReference type="NCBI Taxonomy" id="175306"/>
    <lineage>
        <taxon>Bacteria</taxon>
        <taxon>Bacillati</taxon>
        <taxon>Bacillota</taxon>
        <taxon>Bacilli</taxon>
        <taxon>Bacillales</taxon>
        <taxon>Bacillaceae</taxon>
        <taxon>Lentibacillus</taxon>
    </lineage>
</organism>
<feature type="transmembrane region" description="Helical" evidence="6">
    <location>
        <begin position="312"/>
        <end position="345"/>
    </location>
</feature>
<dbReference type="InterPro" id="IPR002549">
    <property type="entry name" value="AI-2E-like"/>
</dbReference>
<evidence type="ECO:0000256" key="1">
    <source>
        <dbReference type="ARBA" id="ARBA00004141"/>
    </source>
</evidence>
<evidence type="ECO:0000313" key="7">
    <source>
        <dbReference type="EMBL" id="TFJ94028.1"/>
    </source>
</evidence>
<reference evidence="7 8" key="1">
    <citation type="submission" date="2019-03" db="EMBL/GenBank/DDBJ databases">
        <title>Genome sequence of Lentibacillus salicampi ATCC BAA-719.</title>
        <authorList>
            <person name="Maclea K.S."/>
            <person name="Simoes Junior M."/>
        </authorList>
    </citation>
    <scope>NUCLEOTIDE SEQUENCE [LARGE SCALE GENOMIC DNA]</scope>
    <source>
        <strain evidence="7 8">ATCC BAA-719</strain>
    </source>
</reference>
<keyword evidence="5 6" id="KW-0472">Membrane</keyword>
<gene>
    <name evidence="7" type="ORF">E4U82_04240</name>
</gene>
<sequence>MFQDNKPLNFLFWIITGIFTFLFIYLLVKLFPVYGAVFSFLWHLLLPFLIAVLIAYLLYPVIQKMHEHNMPKSLAIFLIYLLFFGGLGYLGYRVYPAVIQQISDLQEQLPHLIKMYRNFIYSLYEYTSFLPETVHDRMDELVSEAESYIENLLTDLVRGYTKIFDMIIVITVIPVLVFYFLKDFASIKTYIKQWIPKKYHTQTRHLCQAIDEGLGNYIRGQFIVCLFVGLAAFAVFKFLGIPYALLLAIMMGLTNIIPYFGPIIGAIPAVVITAPISGKLALIVLGSIFVIQVIDGNLLSPYVVGKSIHIHPIAIIFALLLGGQISGVLGMILAVPVLAVIKVALNHVVSVREYN</sequence>
<evidence type="ECO:0000256" key="6">
    <source>
        <dbReference type="SAM" id="Phobius"/>
    </source>
</evidence>
<feature type="transmembrane region" description="Helical" evidence="6">
    <location>
        <begin position="7"/>
        <end position="28"/>
    </location>
</feature>
<feature type="transmembrane region" description="Helical" evidence="6">
    <location>
        <begin position="163"/>
        <end position="181"/>
    </location>
</feature>
<evidence type="ECO:0000256" key="4">
    <source>
        <dbReference type="ARBA" id="ARBA00022989"/>
    </source>
</evidence>
<dbReference type="GO" id="GO:0016020">
    <property type="term" value="C:membrane"/>
    <property type="evidence" value="ECO:0007669"/>
    <property type="project" value="UniProtKB-SubCell"/>
</dbReference>
<dbReference type="EMBL" id="SRHY01000003">
    <property type="protein sequence ID" value="TFJ94028.1"/>
    <property type="molecule type" value="Genomic_DNA"/>
</dbReference>
<keyword evidence="3 6" id="KW-0812">Transmembrane</keyword>
<keyword evidence="8" id="KW-1185">Reference proteome</keyword>
<feature type="transmembrane region" description="Helical" evidence="6">
    <location>
        <begin position="40"/>
        <end position="62"/>
    </location>
</feature>
<feature type="transmembrane region" description="Helical" evidence="6">
    <location>
        <begin position="222"/>
        <end position="250"/>
    </location>
</feature>
<dbReference type="PANTHER" id="PTHR21716:SF15">
    <property type="entry name" value="TRANSPORT PROTEIN YRRI-RELATED"/>
    <property type="match status" value="1"/>
</dbReference>
<accession>A0A4Y9ADQ3</accession>
<feature type="transmembrane region" description="Helical" evidence="6">
    <location>
        <begin position="280"/>
        <end position="300"/>
    </location>
</feature>
<dbReference type="OrthoDB" id="9793390at2"/>
<evidence type="ECO:0000256" key="3">
    <source>
        <dbReference type="ARBA" id="ARBA00022692"/>
    </source>
</evidence>
<evidence type="ECO:0000313" key="8">
    <source>
        <dbReference type="Proteomes" id="UP000298484"/>
    </source>
</evidence>
<proteinExistence type="inferred from homology"/>
<comment type="caution">
    <text evidence="7">The sequence shown here is derived from an EMBL/GenBank/DDBJ whole genome shotgun (WGS) entry which is preliminary data.</text>
</comment>
<comment type="subcellular location">
    <subcellularLocation>
        <location evidence="1">Membrane</location>
        <topology evidence="1">Multi-pass membrane protein</topology>
    </subcellularLocation>
</comment>
<dbReference type="PANTHER" id="PTHR21716">
    <property type="entry name" value="TRANSMEMBRANE PROTEIN"/>
    <property type="match status" value="1"/>
</dbReference>
<comment type="similarity">
    <text evidence="2">Belongs to the autoinducer-2 exporter (AI-2E) (TC 2.A.86) family.</text>
</comment>
<dbReference type="Proteomes" id="UP000298484">
    <property type="component" value="Unassembled WGS sequence"/>
</dbReference>